<evidence type="ECO:0000256" key="7">
    <source>
        <dbReference type="ARBA" id="ARBA00022824"/>
    </source>
</evidence>
<dbReference type="PANTHER" id="PTHR12468">
    <property type="entry name" value="GPI MANNOSYLTRANSFERASE 2"/>
    <property type="match status" value="1"/>
</dbReference>
<dbReference type="Proteomes" id="UP000198551">
    <property type="component" value="Unassembled WGS sequence"/>
</dbReference>
<feature type="transmembrane region" description="Helical" evidence="11">
    <location>
        <begin position="42"/>
        <end position="63"/>
    </location>
</feature>
<sequence length="396" mass="42855">MDVVTTEEPSRPAPAPPSGPATADRARPGPVRRLRDAARDAAPALAVYAVIRLVGVLAVYVWARSLNLSPVRELTLSDATYYIAIAQRGYDGYEQVQSDMAFFPLYPALIGVVERVTPLGPRTAGLAVAALAGLAAAWALYAIGSYLHDRRTGVLLAALWAALPHAVVQSMAYSETLFTALAAWTLYALLRRHWLTAGMLCLFAGLTRPTASSLIPVVGLAALLAAVRRRDGWRPWVAMLLAPAGWLGYLAWVGVQTGRPDGWFHIQSAGWRSHFDFGVDTFRRGREVLAVSATPQMLVVSLVLLLALTFFVLSVIDRQPWQLLLFSGLMLVTTLGAAGYYHSKARFLVPAFALLLPAAVGLARAGRARAVTVLVALTAFSTYFGCYLLLIWTRSP</sequence>
<keyword evidence="3" id="KW-0337">GPI-anchor biosynthesis</keyword>
<evidence type="ECO:0000256" key="5">
    <source>
        <dbReference type="ARBA" id="ARBA00022679"/>
    </source>
</evidence>
<dbReference type="PANTHER" id="PTHR12468:SF2">
    <property type="entry name" value="GPI MANNOSYLTRANSFERASE 2"/>
    <property type="match status" value="1"/>
</dbReference>
<dbReference type="GO" id="GO:0000009">
    <property type="term" value="F:alpha-1,6-mannosyltransferase activity"/>
    <property type="evidence" value="ECO:0007669"/>
    <property type="project" value="InterPro"/>
</dbReference>
<name>A0A1C4X014_9ACTN</name>
<feature type="transmembrane region" description="Helical" evidence="11">
    <location>
        <begin position="236"/>
        <end position="255"/>
    </location>
</feature>
<comment type="subcellular location">
    <subcellularLocation>
        <location evidence="1">Endoplasmic reticulum membrane</location>
        <topology evidence="1">Multi-pass membrane protein</topology>
    </subcellularLocation>
</comment>
<feature type="transmembrane region" description="Helical" evidence="11">
    <location>
        <begin position="124"/>
        <end position="147"/>
    </location>
</feature>
<dbReference type="InterPro" id="IPR007315">
    <property type="entry name" value="PIG-V/Gpi18"/>
</dbReference>
<keyword evidence="5 12" id="KW-0808">Transferase</keyword>
<keyword evidence="8 11" id="KW-1133">Transmembrane helix</keyword>
<comment type="pathway">
    <text evidence="2">Glycolipid biosynthesis; glycosylphosphatidylinositol-anchor biosynthesis.</text>
</comment>
<evidence type="ECO:0000256" key="6">
    <source>
        <dbReference type="ARBA" id="ARBA00022692"/>
    </source>
</evidence>
<evidence type="ECO:0000256" key="11">
    <source>
        <dbReference type="SAM" id="Phobius"/>
    </source>
</evidence>
<dbReference type="GO" id="GO:0016020">
    <property type="term" value="C:membrane"/>
    <property type="evidence" value="ECO:0007669"/>
    <property type="project" value="GOC"/>
</dbReference>
<feature type="transmembrane region" description="Helical" evidence="11">
    <location>
        <begin position="194"/>
        <end position="224"/>
    </location>
</feature>
<evidence type="ECO:0000256" key="8">
    <source>
        <dbReference type="ARBA" id="ARBA00022989"/>
    </source>
</evidence>
<feature type="region of interest" description="Disordered" evidence="10">
    <location>
        <begin position="1"/>
        <end position="28"/>
    </location>
</feature>
<proteinExistence type="predicted"/>
<feature type="transmembrane region" description="Helical" evidence="11">
    <location>
        <begin position="154"/>
        <end position="174"/>
    </location>
</feature>
<feature type="transmembrane region" description="Helical" evidence="11">
    <location>
        <begin position="297"/>
        <end position="316"/>
    </location>
</feature>
<organism evidence="12 13">
    <name type="scientific">Micromonospora marina</name>
    <dbReference type="NCBI Taxonomy" id="307120"/>
    <lineage>
        <taxon>Bacteria</taxon>
        <taxon>Bacillati</taxon>
        <taxon>Actinomycetota</taxon>
        <taxon>Actinomycetes</taxon>
        <taxon>Micromonosporales</taxon>
        <taxon>Micromonosporaceae</taxon>
        <taxon>Micromonospora</taxon>
    </lineage>
</organism>
<keyword evidence="9 11" id="KW-0472">Membrane</keyword>
<accession>A0A1C4X014</accession>
<keyword evidence="13" id="KW-1185">Reference proteome</keyword>
<evidence type="ECO:0000313" key="13">
    <source>
        <dbReference type="Proteomes" id="UP000198551"/>
    </source>
</evidence>
<evidence type="ECO:0000256" key="9">
    <source>
        <dbReference type="ARBA" id="ARBA00023136"/>
    </source>
</evidence>
<feature type="transmembrane region" description="Helical" evidence="11">
    <location>
        <begin position="347"/>
        <end position="363"/>
    </location>
</feature>
<evidence type="ECO:0000256" key="2">
    <source>
        <dbReference type="ARBA" id="ARBA00004687"/>
    </source>
</evidence>
<keyword evidence="4 12" id="KW-0328">Glycosyltransferase</keyword>
<dbReference type="RefSeq" id="WP_091044449.1">
    <property type="nucleotide sequence ID" value="NZ_FMCV01000006.1"/>
</dbReference>
<evidence type="ECO:0000256" key="1">
    <source>
        <dbReference type="ARBA" id="ARBA00004477"/>
    </source>
</evidence>
<feature type="transmembrane region" description="Helical" evidence="11">
    <location>
        <begin position="370"/>
        <end position="392"/>
    </location>
</feature>
<protein>
    <submittedName>
        <fullName evidence="12">Dolichyl-phosphate-mannose-protein mannosyltransferase</fullName>
    </submittedName>
</protein>
<keyword evidence="6 11" id="KW-0812">Transmembrane</keyword>
<reference evidence="13" key="1">
    <citation type="submission" date="2016-06" db="EMBL/GenBank/DDBJ databases">
        <authorList>
            <person name="Varghese N."/>
        </authorList>
    </citation>
    <scope>NUCLEOTIDE SEQUENCE [LARGE SCALE GENOMIC DNA]</scope>
    <source>
        <strain evidence="13">DSM 45555</strain>
    </source>
</reference>
<feature type="transmembrane region" description="Helical" evidence="11">
    <location>
        <begin position="323"/>
        <end position="341"/>
    </location>
</feature>
<dbReference type="AlphaFoldDB" id="A0A1C4X014"/>
<dbReference type="GO" id="GO:0004376">
    <property type="term" value="F:GPI mannosyltransferase activity"/>
    <property type="evidence" value="ECO:0007669"/>
    <property type="project" value="InterPro"/>
</dbReference>
<dbReference type="EMBL" id="FMCV01000006">
    <property type="protein sequence ID" value="SCF01779.1"/>
    <property type="molecule type" value="Genomic_DNA"/>
</dbReference>
<evidence type="ECO:0000256" key="3">
    <source>
        <dbReference type="ARBA" id="ARBA00022502"/>
    </source>
</evidence>
<dbReference type="GO" id="GO:0006506">
    <property type="term" value="P:GPI anchor biosynthetic process"/>
    <property type="evidence" value="ECO:0007669"/>
    <property type="project" value="UniProtKB-UniPathway"/>
</dbReference>
<evidence type="ECO:0000313" key="12">
    <source>
        <dbReference type="EMBL" id="SCF01779.1"/>
    </source>
</evidence>
<dbReference type="UniPathway" id="UPA00196"/>
<evidence type="ECO:0000256" key="10">
    <source>
        <dbReference type="SAM" id="MobiDB-lite"/>
    </source>
</evidence>
<evidence type="ECO:0000256" key="4">
    <source>
        <dbReference type="ARBA" id="ARBA00022676"/>
    </source>
</evidence>
<keyword evidence="7" id="KW-0256">Endoplasmic reticulum</keyword>
<gene>
    <name evidence="12" type="ORF">GA0070215_10646</name>
</gene>